<organism evidence="1 2">
    <name type="scientific">Candidatus Thiomargarita nelsonii</name>
    <dbReference type="NCBI Taxonomy" id="1003181"/>
    <lineage>
        <taxon>Bacteria</taxon>
        <taxon>Pseudomonadati</taxon>
        <taxon>Pseudomonadota</taxon>
        <taxon>Gammaproteobacteria</taxon>
        <taxon>Thiotrichales</taxon>
        <taxon>Thiotrichaceae</taxon>
        <taxon>Thiomargarita</taxon>
    </lineage>
</organism>
<evidence type="ECO:0000313" key="1">
    <source>
        <dbReference type="EMBL" id="KHD11955.1"/>
    </source>
</evidence>
<protein>
    <submittedName>
        <fullName evidence="1">Uncharacterized protein</fullName>
    </submittedName>
</protein>
<sequence length="108" mass="12278">MVKLLIAGRGASRQAFLCLAWEREKILFLKEIGFLCDGNESFQPTISPREVIIPDQCFVPILATTINLGSSITIKMSSTECQIYYNNCQQFYFGDNNISLFIFNKNII</sequence>
<dbReference type="AlphaFoldDB" id="A0A0A6PFK3"/>
<gene>
    <name evidence="1" type="ORF">PN36_08310</name>
</gene>
<evidence type="ECO:0000313" key="2">
    <source>
        <dbReference type="Proteomes" id="UP000030428"/>
    </source>
</evidence>
<comment type="caution">
    <text evidence="1">The sequence shown here is derived from an EMBL/GenBank/DDBJ whole genome shotgun (WGS) entry which is preliminary data.</text>
</comment>
<reference evidence="1 2" key="1">
    <citation type="journal article" date="2016" name="Front. Microbiol.">
        <title>Single-Cell (Meta-)Genomics of a Dimorphic Candidatus Thiomargarita nelsonii Reveals Genomic Plasticity.</title>
        <authorList>
            <person name="Flood B.E."/>
            <person name="Fliss P."/>
            <person name="Jones D.S."/>
            <person name="Dick G.J."/>
            <person name="Jain S."/>
            <person name="Kaster A.K."/>
            <person name="Winkel M."/>
            <person name="Mussmann M."/>
            <person name="Bailey J."/>
        </authorList>
    </citation>
    <scope>NUCLEOTIDE SEQUENCE [LARGE SCALE GENOMIC DNA]</scope>
    <source>
        <strain evidence="1">Hydrate Ridge</strain>
    </source>
</reference>
<proteinExistence type="predicted"/>
<name>A0A0A6PFK3_9GAMM</name>
<dbReference type="Proteomes" id="UP000030428">
    <property type="component" value="Unassembled WGS sequence"/>
</dbReference>
<dbReference type="EMBL" id="JSZA02000024">
    <property type="protein sequence ID" value="KHD11955.1"/>
    <property type="molecule type" value="Genomic_DNA"/>
</dbReference>
<accession>A0A0A6PFK3</accession>
<keyword evidence="2" id="KW-1185">Reference proteome</keyword>